<sequence>MAIVIKPIPVLTGKAAERFNRLAENVSARRHTIITEDMRQAIKRMQDRSRKLVIK</sequence>
<comment type="caution">
    <text evidence="1">The sequence shown here is derived from an EMBL/GenBank/DDBJ whole genome shotgun (WGS) entry which is preliminary data.</text>
</comment>
<evidence type="ECO:0000313" key="2">
    <source>
        <dbReference type="Proteomes" id="UP001204015"/>
    </source>
</evidence>
<reference evidence="1 2" key="1">
    <citation type="submission" date="2022-06" db="EMBL/GenBank/DDBJ databases">
        <title>A taxonomic note on the genus Prevotella: Description of four novel genera and emended description of the genera Hallella and Xylanibacter.</title>
        <authorList>
            <person name="Hitch T.C.A."/>
        </authorList>
    </citation>
    <scope>NUCLEOTIDE SEQUENCE [LARGE SCALE GENOMIC DNA]</scope>
    <source>
        <strain evidence="1 2">DSM 100619</strain>
    </source>
</reference>
<dbReference type="Proteomes" id="UP001204015">
    <property type="component" value="Unassembled WGS sequence"/>
</dbReference>
<organism evidence="1 2">
    <name type="scientific">Segatella cerevisiae</name>
    <dbReference type="NCBI Taxonomy" id="2053716"/>
    <lineage>
        <taxon>Bacteria</taxon>
        <taxon>Pseudomonadati</taxon>
        <taxon>Bacteroidota</taxon>
        <taxon>Bacteroidia</taxon>
        <taxon>Bacteroidales</taxon>
        <taxon>Prevotellaceae</taxon>
        <taxon>Segatella</taxon>
    </lineage>
</organism>
<name>A0ABT1BYJ6_9BACT</name>
<dbReference type="EMBL" id="JAMXLY010000041">
    <property type="protein sequence ID" value="MCO6026159.1"/>
    <property type="molecule type" value="Genomic_DNA"/>
</dbReference>
<gene>
    <name evidence="1" type="ORF">NG821_09960</name>
</gene>
<evidence type="ECO:0000313" key="1">
    <source>
        <dbReference type="EMBL" id="MCO6026159.1"/>
    </source>
</evidence>
<keyword evidence="2" id="KW-1185">Reference proteome</keyword>
<accession>A0ABT1BYJ6</accession>
<protein>
    <submittedName>
        <fullName evidence="1">Uncharacterized protein</fullName>
    </submittedName>
</protein>
<proteinExistence type="predicted"/>
<dbReference type="RefSeq" id="WP_252761514.1">
    <property type="nucleotide sequence ID" value="NZ_JAMXLY010000041.1"/>
</dbReference>